<reference evidence="3 4" key="1">
    <citation type="submission" date="2024-07" db="EMBL/GenBank/DDBJ databases">
        <authorList>
            <person name="Thanompreechachai J."/>
            <person name="Duangmal K."/>
        </authorList>
    </citation>
    <scope>NUCLEOTIDE SEQUENCE [LARGE SCALE GENOMIC DNA]</scope>
    <source>
        <strain evidence="3 4">LSe6-4</strain>
    </source>
</reference>
<dbReference type="RefSeq" id="WP_370442776.1">
    <property type="nucleotide sequence ID" value="NZ_JBGFTU010000024.1"/>
</dbReference>
<keyword evidence="4" id="KW-1185">Reference proteome</keyword>
<dbReference type="Proteomes" id="UP001565927">
    <property type="component" value="Unassembled WGS sequence"/>
</dbReference>
<dbReference type="InterPro" id="IPR050179">
    <property type="entry name" value="Trans_hexapeptide_repeat"/>
</dbReference>
<dbReference type="PANTHER" id="PTHR43300:SF11">
    <property type="entry name" value="ACETYLTRANSFERASE RV3034C-RELATED"/>
    <property type="match status" value="1"/>
</dbReference>
<evidence type="ECO:0000256" key="1">
    <source>
        <dbReference type="ARBA" id="ARBA00022679"/>
    </source>
</evidence>
<keyword evidence="2" id="KW-0677">Repeat</keyword>
<evidence type="ECO:0000256" key="2">
    <source>
        <dbReference type="ARBA" id="ARBA00022737"/>
    </source>
</evidence>
<sequence length="556" mass="59098">MTSGPDVEVRGAHGFDVEPWRFRHEATDAERAAQARYTAAHAWRLGTDAFVSPFAAVETEDLALGDRSYVAAHTHLSGSVALGPDSTVNHGAVVRGTVRGGSGVRIGAHTSLLAFNHGTAPGTEVFRQPLTSRGITVGDDVWIGSHVVVLDGVTVGDHAVLAAGAVVTKDVPAGAIVGGNPAQRIRWRVPPAGADEVTGDLAGDLVGALQRFERRAREQAGDVLARCWDPALPGGQFLDRPGAGPTVRAQCDALEVAALLLDGAPAQLPLEDQLDRLQSLQDSGNGLVRRFGADGSPVPGTPDPDDGDVLYHVLCVGYALDLHGRRFHHPVHHVARTSPADLVAALDGLPWSTRAWGAGAWVDAVGTALRWNLDLGEPGVPGTAETLFGWLTLRCDPRTGAWGTAPAGEGALQVVNGFYRASRGTFAQFDVPLPHPDRLVDTVLTHLRDQRFFAPDRRNACNVLDVAHPLWLAGRQTAHRREEVVTAARGLLTGALRTWRDGAGFAFAVGREPGLQGTEMWLAIVWLLADLCGVSDVLGFRPRGVHRPEPARALHP</sequence>
<name>A0ABV4H4Q3_9ACTN</name>
<evidence type="ECO:0000313" key="3">
    <source>
        <dbReference type="EMBL" id="MEZ0166557.1"/>
    </source>
</evidence>
<keyword evidence="1" id="KW-0808">Transferase</keyword>
<protein>
    <submittedName>
        <fullName evidence="3">DapH/DapD/GlmU-related protein</fullName>
    </submittedName>
</protein>
<dbReference type="CDD" id="cd04647">
    <property type="entry name" value="LbH_MAT_like"/>
    <property type="match status" value="1"/>
</dbReference>
<dbReference type="PROSITE" id="PS00101">
    <property type="entry name" value="HEXAPEP_TRANSFERASES"/>
    <property type="match status" value="1"/>
</dbReference>
<comment type="caution">
    <text evidence="3">The sequence shown here is derived from an EMBL/GenBank/DDBJ whole genome shotgun (WGS) entry which is preliminary data.</text>
</comment>
<accession>A0ABV4H4Q3</accession>
<proteinExistence type="predicted"/>
<evidence type="ECO:0000313" key="4">
    <source>
        <dbReference type="Proteomes" id="UP001565927"/>
    </source>
</evidence>
<dbReference type="PANTHER" id="PTHR43300">
    <property type="entry name" value="ACETYLTRANSFERASE"/>
    <property type="match status" value="1"/>
</dbReference>
<dbReference type="InterPro" id="IPR011004">
    <property type="entry name" value="Trimer_LpxA-like_sf"/>
</dbReference>
<dbReference type="EMBL" id="JBGFTU010000024">
    <property type="protein sequence ID" value="MEZ0166557.1"/>
    <property type="molecule type" value="Genomic_DNA"/>
</dbReference>
<dbReference type="Pfam" id="PF00132">
    <property type="entry name" value="Hexapep"/>
    <property type="match status" value="1"/>
</dbReference>
<organism evidence="3 4">
    <name type="scientific">Kineococcus halophytocola</name>
    <dbReference type="NCBI Taxonomy" id="3234027"/>
    <lineage>
        <taxon>Bacteria</taxon>
        <taxon>Bacillati</taxon>
        <taxon>Actinomycetota</taxon>
        <taxon>Actinomycetes</taxon>
        <taxon>Kineosporiales</taxon>
        <taxon>Kineosporiaceae</taxon>
        <taxon>Kineococcus</taxon>
    </lineage>
</organism>
<dbReference type="InterPro" id="IPR001451">
    <property type="entry name" value="Hexapep"/>
</dbReference>
<dbReference type="Gene3D" id="2.160.10.10">
    <property type="entry name" value="Hexapeptide repeat proteins"/>
    <property type="match status" value="1"/>
</dbReference>
<dbReference type="InterPro" id="IPR018357">
    <property type="entry name" value="Hexapep_transf_CS"/>
</dbReference>
<dbReference type="SUPFAM" id="SSF51161">
    <property type="entry name" value="Trimeric LpxA-like enzymes"/>
    <property type="match status" value="1"/>
</dbReference>
<gene>
    <name evidence="3" type="ORF">AB2L27_17500</name>
</gene>